<feature type="region of interest" description="Disordered" evidence="1">
    <location>
        <begin position="505"/>
        <end position="524"/>
    </location>
</feature>
<comment type="caution">
    <text evidence="3">The sequence shown here is derived from an EMBL/GenBank/DDBJ whole genome shotgun (WGS) entry which is preliminary data.</text>
</comment>
<accession>A0A5N6KZB3</accession>
<dbReference type="PANTHER" id="PTHR36414">
    <property type="entry name" value="PROTEIN SUR7"/>
    <property type="match status" value="1"/>
</dbReference>
<dbReference type="AlphaFoldDB" id="A0A5N6KZB3"/>
<feature type="transmembrane region" description="Helical" evidence="2">
    <location>
        <begin position="143"/>
        <end position="166"/>
    </location>
</feature>
<organism evidence="3 4">
    <name type="scientific">Carpinus fangiana</name>
    <dbReference type="NCBI Taxonomy" id="176857"/>
    <lineage>
        <taxon>Eukaryota</taxon>
        <taxon>Viridiplantae</taxon>
        <taxon>Streptophyta</taxon>
        <taxon>Embryophyta</taxon>
        <taxon>Tracheophyta</taxon>
        <taxon>Spermatophyta</taxon>
        <taxon>Magnoliopsida</taxon>
        <taxon>eudicotyledons</taxon>
        <taxon>Gunneridae</taxon>
        <taxon>Pentapetalae</taxon>
        <taxon>rosids</taxon>
        <taxon>fabids</taxon>
        <taxon>Fagales</taxon>
        <taxon>Betulaceae</taxon>
        <taxon>Carpinus</taxon>
    </lineage>
</organism>
<dbReference type="GO" id="GO:0032185">
    <property type="term" value="P:septin cytoskeleton organization"/>
    <property type="evidence" value="ECO:0007669"/>
    <property type="project" value="TreeGrafter"/>
</dbReference>
<dbReference type="GO" id="GO:0005886">
    <property type="term" value="C:plasma membrane"/>
    <property type="evidence" value="ECO:0007669"/>
    <property type="project" value="InterPro"/>
</dbReference>
<dbReference type="GO" id="GO:0045121">
    <property type="term" value="C:membrane raft"/>
    <property type="evidence" value="ECO:0007669"/>
    <property type="project" value="TreeGrafter"/>
</dbReference>
<dbReference type="GO" id="GO:0030866">
    <property type="term" value="P:cortical actin cytoskeleton organization"/>
    <property type="evidence" value="ECO:0007669"/>
    <property type="project" value="TreeGrafter"/>
</dbReference>
<evidence type="ECO:0000313" key="3">
    <source>
        <dbReference type="EMBL" id="KAB8356439.1"/>
    </source>
</evidence>
<keyword evidence="2" id="KW-0812">Transmembrane</keyword>
<feature type="region of interest" description="Disordered" evidence="1">
    <location>
        <begin position="529"/>
        <end position="549"/>
    </location>
</feature>
<gene>
    <name evidence="3" type="ORF">FH972_024022</name>
</gene>
<name>A0A5N6KZB3_9ROSI</name>
<proteinExistence type="predicted"/>
<evidence type="ECO:0000256" key="2">
    <source>
        <dbReference type="SAM" id="Phobius"/>
    </source>
</evidence>
<dbReference type="InterPro" id="IPR009571">
    <property type="entry name" value="SUR7/Rim9-like_fungi"/>
</dbReference>
<dbReference type="EMBL" id="VIBQ01000016">
    <property type="protein sequence ID" value="KAB8356439.1"/>
    <property type="molecule type" value="Genomic_DNA"/>
</dbReference>
<evidence type="ECO:0000313" key="4">
    <source>
        <dbReference type="Proteomes" id="UP000327013"/>
    </source>
</evidence>
<protein>
    <submittedName>
        <fullName evidence="3">Uncharacterized protein</fullName>
    </submittedName>
</protein>
<dbReference type="OrthoDB" id="5419460at2759"/>
<sequence length="549" mass="58479">MSPRPIIAIASLVILAGGVLLQLLVILSGAVSGSPEEKFYFLSADTSGIGSAPATSAWTFFSLCALTGPSSGSGSTTACGGATAALPFDLQRNFGSTGDIAASSSQYYYLSRTTFAFYLIALFFSAIALLSGLLAICTRLGSYLSGLLSFVAFFFQALAAALMTAWTVKGRNAFLAAGRAANLGRYSYGLTWGAVAAFFISVVLFFVAGAAGKEKTYQKKSRFGTSELRRCTSAFGLALRKEEKGERRPAYSLQRGHVRCKERVKREFLAALDVVGHVVGAKPKDEEGVLCRPGRGNVRPVKGAGVGGLELNDLLVEGDAVVLDRLAILVGVVGVFLDRAIPSRQVVHQQRRQVVVRLQIIDPLGVLVCGTLEAESIRISQRDVIRRLVAKRTEIGVGHGIAKDKDIVYRPPPPPLRWPHIPYVILDWGLQTEGNARKGNVSIGPSFVHECGTGGAAGEAGTRSLAGFFVQPPVEPQEEASGCILPWLAVIGVESARAQIAQISSMRGENTARETSDAAQPLDTRRFVGANTRHGSHDPFGAPRVDRTT</sequence>
<dbReference type="Proteomes" id="UP000327013">
    <property type="component" value="Unassembled WGS sequence"/>
</dbReference>
<evidence type="ECO:0000256" key="1">
    <source>
        <dbReference type="SAM" id="MobiDB-lite"/>
    </source>
</evidence>
<feature type="transmembrane region" description="Helical" evidence="2">
    <location>
        <begin position="186"/>
        <end position="212"/>
    </location>
</feature>
<dbReference type="GO" id="GO:0005938">
    <property type="term" value="C:cell cortex"/>
    <property type="evidence" value="ECO:0007669"/>
    <property type="project" value="TreeGrafter"/>
</dbReference>
<keyword evidence="4" id="KW-1185">Reference proteome</keyword>
<feature type="transmembrane region" description="Helical" evidence="2">
    <location>
        <begin position="115"/>
        <end position="136"/>
    </location>
</feature>
<keyword evidence="2" id="KW-1133">Transmembrane helix</keyword>
<reference evidence="3 4" key="1">
    <citation type="submission" date="2019-06" db="EMBL/GenBank/DDBJ databases">
        <title>A chromosomal-level reference genome of Carpinus fangiana (Coryloideae, Betulaceae).</title>
        <authorList>
            <person name="Yang X."/>
            <person name="Wang Z."/>
            <person name="Zhang L."/>
            <person name="Hao G."/>
            <person name="Liu J."/>
            <person name="Yang Y."/>
        </authorList>
    </citation>
    <scope>NUCLEOTIDE SEQUENCE [LARGE SCALE GENOMIC DNA]</scope>
    <source>
        <strain evidence="3">Cfa_2016G</strain>
        <tissue evidence="3">Leaf</tissue>
    </source>
</reference>
<dbReference type="GO" id="GO:0006897">
    <property type="term" value="P:endocytosis"/>
    <property type="evidence" value="ECO:0007669"/>
    <property type="project" value="TreeGrafter"/>
</dbReference>
<keyword evidence="2" id="KW-0472">Membrane</keyword>
<dbReference type="PANTHER" id="PTHR36414:SF1">
    <property type="entry name" value="PROTEIN SUR7"/>
    <property type="match status" value="1"/>
</dbReference>
<dbReference type="Pfam" id="PF06687">
    <property type="entry name" value="SUR7"/>
    <property type="match status" value="1"/>
</dbReference>